<dbReference type="InterPro" id="IPR019734">
    <property type="entry name" value="TPR_rpt"/>
</dbReference>
<dbReference type="EMBL" id="CAJNOL010000720">
    <property type="protein sequence ID" value="CAF1177133.1"/>
    <property type="molecule type" value="Genomic_DNA"/>
</dbReference>
<dbReference type="EMBL" id="CAJOAX010001571">
    <property type="protein sequence ID" value="CAF3727403.1"/>
    <property type="molecule type" value="Genomic_DNA"/>
</dbReference>
<dbReference type="Proteomes" id="UP000663823">
    <property type="component" value="Unassembled WGS sequence"/>
</dbReference>
<evidence type="ECO:0000313" key="4">
    <source>
        <dbReference type="EMBL" id="CAF1042131.1"/>
    </source>
</evidence>
<evidence type="ECO:0000313" key="7">
    <source>
        <dbReference type="EMBL" id="CAF3687097.1"/>
    </source>
</evidence>
<dbReference type="EMBL" id="CAJNOH010000383">
    <property type="protein sequence ID" value="CAF1022717.1"/>
    <property type="molecule type" value="Genomic_DNA"/>
</dbReference>
<gene>
    <name evidence="7" type="ORF">FNK824_LOCUS8249</name>
    <name evidence="6" type="ORF">JXQ802_LOCUS23134</name>
    <name evidence="8" type="ORF">OTI717_LOCUS14221</name>
    <name evidence="3" type="ORF">PYM288_LOCUS15711</name>
    <name evidence="4" type="ORF">RFH988_LOCUS16277</name>
    <name evidence="5" type="ORF">SEV965_LOCUS13624</name>
</gene>
<sequence>MATANIKTEDEEYEQWHAAEAMRNPHQWADSSDDENDDIDNHEFFDAHDTELHKNPSSSTEGHAEAELLHKRLNSQLSTDEQVQKKSPEDPYFIDEELLAERETLLTEEDKEKRHKESQTSKEEGNNLFGRGEYDQALEQYSHALSFCPMKYTRDRAVIYANRAACLMKMEKYESAVQSCTQSIKYDPNYIKAFVRRAESYKSIDKLEEALQDYQKILELDPNSAQARKEVYILPDQIKERNEKLKDEMLGKLKELGNMVLKPFGLSTNNFKLQQDPSTGSYSVNFQK</sequence>
<dbReference type="Proteomes" id="UP000663889">
    <property type="component" value="Unassembled WGS sequence"/>
</dbReference>
<dbReference type="AlphaFoldDB" id="A0A814ICW8"/>
<dbReference type="Proteomes" id="UP000663882">
    <property type="component" value="Unassembled WGS sequence"/>
</dbReference>
<dbReference type="PROSITE" id="PS50293">
    <property type="entry name" value="TPR_REGION"/>
    <property type="match status" value="1"/>
</dbReference>
<proteinExistence type="predicted"/>
<dbReference type="Proteomes" id="UP000663874">
    <property type="component" value="Unassembled WGS sequence"/>
</dbReference>
<evidence type="ECO:0000313" key="8">
    <source>
        <dbReference type="EMBL" id="CAF3727403.1"/>
    </source>
</evidence>
<dbReference type="EMBL" id="CAJNOU010000650">
    <property type="protein sequence ID" value="CAF1056609.1"/>
    <property type="molecule type" value="Genomic_DNA"/>
</dbReference>
<evidence type="ECO:0000313" key="6">
    <source>
        <dbReference type="EMBL" id="CAF1177133.1"/>
    </source>
</evidence>
<feature type="repeat" description="TPR" evidence="1">
    <location>
        <begin position="118"/>
        <end position="151"/>
    </location>
</feature>
<feature type="region of interest" description="Disordered" evidence="2">
    <location>
        <begin position="107"/>
        <end position="129"/>
    </location>
</feature>
<dbReference type="Proteomes" id="UP000663854">
    <property type="component" value="Unassembled WGS sequence"/>
</dbReference>
<dbReference type="PROSITE" id="PS50005">
    <property type="entry name" value="TPR"/>
    <property type="match status" value="3"/>
</dbReference>
<protein>
    <recommendedName>
        <fullName evidence="11">Tetratricopeptide repeat protein 1</fullName>
    </recommendedName>
</protein>
<reference evidence="3" key="1">
    <citation type="submission" date="2021-02" db="EMBL/GenBank/DDBJ databases">
        <authorList>
            <person name="Nowell W R."/>
        </authorList>
    </citation>
    <scope>NUCLEOTIDE SEQUENCE</scope>
</reference>
<dbReference type="Proteomes" id="UP000663870">
    <property type="component" value="Unassembled WGS sequence"/>
</dbReference>
<evidence type="ECO:0000256" key="1">
    <source>
        <dbReference type="PROSITE-ProRule" id="PRU00339"/>
    </source>
</evidence>
<dbReference type="SMART" id="SM00028">
    <property type="entry name" value="TPR"/>
    <property type="match status" value="3"/>
</dbReference>
<evidence type="ECO:0000313" key="10">
    <source>
        <dbReference type="Proteomes" id="UP000663870"/>
    </source>
</evidence>
<feature type="region of interest" description="Disordered" evidence="2">
    <location>
        <begin position="1"/>
        <end position="94"/>
    </location>
</feature>
<feature type="compositionally biased region" description="Basic and acidic residues" evidence="2">
    <location>
        <begin position="39"/>
        <end position="54"/>
    </location>
</feature>
<feature type="repeat" description="TPR" evidence="1">
    <location>
        <begin position="191"/>
        <end position="224"/>
    </location>
</feature>
<comment type="caution">
    <text evidence="3">The sequence shown here is derived from an EMBL/GenBank/DDBJ whole genome shotgun (WGS) entry which is preliminary data.</text>
</comment>
<evidence type="ECO:0000313" key="5">
    <source>
        <dbReference type="EMBL" id="CAF1056609.1"/>
    </source>
</evidence>
<dbReference type="PANTHER" id="PTHR46014:SF1">
    <property type="entry name" value="TETRATRICOPEPTIDE REPEAT PROTEIN 1"/>
    <property type="match status" value="1"/>
</dbReference>
<organism evidence="3 9">
    <name type="scientific">Rotaria sordida</name>
    <dbReference type="NCBI Taxonomy" id="392033"/>
    <lineage>
        <taxon>Eukaryota</taxon>
        <taxon>Metazoa</taxon>
        <taxon>Spiralia</taxon>
        <taxon>Gnathifera</taxon>
        <taxon>Rotifera</taxon>
        <taxon>Eurotatoria</taxon>
        <taxon>Bdelloidea</taxon>
        <taxon>Philodinida</taxon>
        <taxon>Philodinidae</taxon>
        <taxon>Rotaria</taxon>
    </lineage>
</organism>
<evidence type="ECO:0008006" key="11">
    <source>
        <dbReference type="Google" id="ProtNLM"/>
    </source>
</evidence>
<accession>A0A814ICW8</accession>
<dbReference type="Gene3D" id="1.25.40.10">
    <property type="entry name" value="Tetratricopeptide repeat domain"/>
    <property type="match status" value="1"/>
</dbReference>
<evidence type="ECO:0000256" key="2">
    <source>
        <dbReference type="SAM" id="MobiDB-lite"/>
    </source>
</evidence>
<keyword evidence="10" id="KW-1185">Reference proteome</keyword>
<feature type="compositionally biased region" description="Basic and acidic residues" evidence="2">
    <location>
        <begin position="107"/>
        <end position="125"/>
    </location>
</feature>
<dbReference type="EMBL" id="CAJNOO010000827">
    <property type="protein sequence ID" value="CAF1042131.1"/>
    <property type="molecule type" value="Genomic_DNA"/>
</dbReference>
<dbReference type="SUPFAM" id="SSF48452">
    <property type="entry name" value="TPR-like"/>
    <property type="match status" value="1"/>
</dbReference>
<evidence type="ECO:0000313" key="9">
    <source>
        <dbReference type="Proteomes" id="UP000663854"/>
    </source>
</evidence>
<dbReference type="OrthoDB" id="1872379at2759"/>
<dbReference type="InterPro" id="IPR011990">
    <property type="entry name" value="TPR-like_helical_dom_sf"/>
</dbReference>
<keyword evidence="1" id="KW-0802">TPR repeat</keyword>
<name>A0A814ICW8_9BILA</name>
<feature type="repeat" description="TPR" evidence="1">
    <location>
        <begin position="157"/>
        <end position="190"/>
    </location>
</feature>
<dbReference type="Pfam" id="PF00515">
    <property type="entry name" value="TPR_1"/>
    <property type="match status" value="2"/>
</dbReference>
<dbReference type="EMBL" id="CAJOBE010000807">
    <property type="protein sequence ID" value="CAF3687097.1"/>
    <property type="molecule type" value="Genomic_DNA"/>
</dbReference>
<dbReference type="InterPro" id="IPR052769">
    <property type="entry name" value="TPR_domain_protein"/>
</dbReference>
<evidence type="ECO:0000313" key="3">
    <source>
        <dbReference type="EMBL" id="CAF1022717.1"/>
    </source>
</evidence>
<dbReference type="PANTHER" id="PTHR46014">
    <property type="entry name" value="TETRATRICOPEPTIDE REPEAT PROTEIN 1"/>
    <property type="match status" value="1"/>
</dbReference>